<dbReference type="Gene3D" id="3.30.70.330">
    <property type="match status" value="1"/>
</dbReference>
<dbReference type="PANTHER" id="PTHR15241:SF333">
    <property type="entry name" value="GLYCINE-RICH RNA-BINDING PROTEIN 3, MITOCHONDRIAL-LIKE"/>
    <property type="match status" value="1"/>
</dbReference>
<dbReference type="InterPro" id="IPR035979">
    <property type="entry name" value="RBD_domain_sf"/>
</dbReference>
<gene>
    <name evidence="3" type="ORF">ACHHYP_09953</name>
</gene>
<evidence type="ECO:0000256" key="1">
    <source>
        <dbReference type="PROSITE-ProRule" id="PRU00176"/>
    </source>
</evidence>
<dbReference type="Proteomes" id="UP000243579">
    <property type="component" value="Unassembled WGS sequence"/>
</dbReference>
<protein>
    <recommendedName>
        <fullName evidence="2">RRM domain-containing protein</fullName>
    </recommendedName>
</protein>
<dbReference type="STRING" id="1202772.A0A1V9YM17"/>
<dbReference type="PROSITE" id="PS50102">
    <property type="entry name" value="RRM"/>
    <property type="match status" value="1"/>
</dbReference>
<reference evidence="3 4" key="1">
    <citation type="journal article" date="2014" name="Genome Biol. Evol.">
        <title>The secreted proteins of Achlya hypogyna and Thraustotheca clavata identify the ancestral oomycete secretome and reveal gene acquisitions by horizontal gene transfer.</title>
        <authorList>
            <person name="Misner I."/>
            <person name="Blouin N."/>
            <person name="Leonard G."/>
            <person name="Richards T.A."/>
            <person name="Lane C.E."/>
        </authorList>
    </citation>
    <scope>NUCLEOTIDE SEQUENCE [LARGE SCALE GENOMIC DNA]</scope>
    <source>
        <strain evidence="3 4">ATCC 48635</strain>
    </source>
</reference>
<dbReference type="PANTHER" id="PTHR15241">
    <property type="entry name" value="TRANSFORMER-2-RELATED"/>
    <property type="match status" value="1"/>
</dbReference>
<dbReference type="GO" id="GO:0003723">
    <property type="term" value="F:RNA binding"/>
    <property type="evidence" value="ECO:0007669"/>
    <property type="project" value="UniProtKB-UniRule"/>
</dbReference>
<sequence length="98" mass="10975">MLGRGRTFLARTRAFSTSIYVEGVHWRTDGIRLRESFEKFGPVTQACILPASADTMFLSGCVTFEDSEDALRAMLAMNGQELDGRIVKVDYFDGDLDM</sequence>
<comment type="caution">
    <text evidence="3">The sequence shown here is derived from an EMBL/GenBank/DDBJ whole genome shotgun (WGS) entry which is preliminary data.</text>
</comment>
<accession>A0A1V9YM17</accession>
<keyword evidence="4" id="KW-1185">Reference proteome</keyword>
<evidence type="ECO:0000313" key="4">
    <source>
        <dbReference type="Proteomes" id="UP000243579"/>
    </source>
</evidence>
<dbReference type="OrthoDB" id="439808at2759"/>
<keyword evidence="1" id="KW-0694">RNA-binding</keyword>
<dbReference type="SUPFAM" id="SSF54928">
    <property type="entry name" value="RNA-binding domain, RBD"/>
    <property type="match status" value="1"/>
</dbReference>
<dbReference type="InterPro" id="IPR012677">
    <property type="entry name" value="Nucleotide-bd_a/b_plait_sf"/>
</dbReference>
<dbReference type="Pfam" id="PF00076">
    <property type="entry name" value="RRM_1"/>
    <property type="match status" value="1"/>
</dbReference>
<feature type="domain" description="RRM" evidence="2">
    <location>
        <begin position="17"/>
        <end position="94"/>
    </location>
</feature>
<dbReference type="InterPro" id="IPR000504">
    <property type="entry name" value="RRM_dom"/>
</dbReference>
<organism evidence="3 4">
    <name type="scientific">Achlya hypogyna</name>
    <name type="common">Oomycete</name>
    <name type="synonym">Protoachlya hypogyna</name>
    <dbReference type="NCBI Taxonomy" id="1202772"/>
    <lineage>
        <taxon>Eukaryota</taxon>
        <taxon>Sar</taxon>
        <taxon>Stramenopiles</taxon>
        <taxon>Oomycota</taxon>
        <taxon>Saprolegniomycetes</taxon>
        <taxon>Saprolegniales</taxon>
        <taxon>Achlyaceae</taxon>
        <taxon>Achlya</taxon>
    </lineage>
</organism>
<evidence type="ECO:0000313" key="3">
    <source>
        <dbReference type="EMBL" id="OQR86768.1"/>
    </source>
</evidence>
<dbReference type="SMART" id="SM00360">
    <property type="entry name" value="RRM"/>
    <property type="match status" value="1"/>
</dbReference>
<name>A0A1V9YM17_ACHHY</name>
<dbReference type="AlphaFoldDB" id="A0A1V9YM17"/>
<proteinExistence type="predicted"/>
<dbReference type="EMBL" id="JNBR01001483">
    <property type="protein sequence ID" value="OQR86768.1"/>
    <property type="molecule type" value="Genomic_DNA"/>
</dbReference>
<dbReference type="CDD" id="cd00590">
    <property type="entry name" value="RRM_SF"/>
    <property type="match status" value="1"/>
</dbReference>
<evidence type="ECO:0000259" key="2">
    <source>
        <dbReference type="PROSITE" id="PS50102"/>
    </source>
</evidence>